<evidence type="ECO:0000313" key="11">
    <source>
        <dbReference type="EMBL" id="KAE8666998.1"/>
    </source>
</evidence>
<evidence type="ECO:0000256" key="9">
    <source>
        <dbReference type="SAM" id="MobiDB-lite"/>
    </source>
</evidence>
<keyword evidence="12" id="KW-1185">Reference proteome</keyword>
<keyword evidence="4 8" id="KW-0805">Transcription regulation</keyword>
<comment type="subunit">
    <text evidence="8">Homodimers and heterodimers.</text>
</comment>
<dbReference type="GO" id="GO:0006355">
    <property type="term" value="P:regulation of DNA-templated transcription"/>
    <property type="evidence" value="ECO:0007669"/>
    <property type="project" value="InterPro"/>
</dbReference>
<dbReference type="Gene3D" id="3.10.20.90">
    <property type="entry name" value="Phosphatidylinositol 3-kinase Catalytic Subunit, Chain A, domain 1"/>
    <property type="match status" value="1"/>
</dbReference>
<evidence type="ECO:0000256" key="1">
    <source>
        <dbReference type="ARBA" id="ARBA00004123"/>
    </source>
</evidence>
<dbReference type="SUPFAM" id="SSF54277">
    <property type="entry name" value="CAD &amp; PB1 domains"/>
    <property type="match status" value="1"/>
</dbReference>
<evidence type="ECO:0000256" key="3">
    <source>
        <dbReference type="ARBA" id="ARBA00022491"/>
    </source>
</evidence>
<dbReference type="InterPro" id="IPR053793">
    <property type="entry name" value="PB1-like"/>
</dbReference>
<evidence type="ECO:0000256" key="6">
    <source>
        <dbReference type="ARBA" id="ARBA00023242"/>
    </source>
</evidence>
<evidence type="ECO:0000313" key="12">
    <source>
        <dbReference type="Proteomes" id="UP000436088"/>
    </source>
</evidence>
<dbReference type="CDD" id="cd09272">
    <property type="entry name" value="RNase_HI_RT_Ty1"/>
    <property type="match status" value="1"/>
</dbReference>
<evidence type="ECO:0000256" key="4">
    <source>
        <dbReference type="ARBA" id="ARBA00023015"/>
    </source>
</evidence>
<accession>A0A6A2WYS9</accession>
<evidence type="ECO:0000256" key="8">
    <source>
        <dbReference type="RuleBase" id="RU004549"/>
    </source>
</evidence>
<dbReference type="PANTHER" id="PTHR31734">
    <property type="entry name" value="AUXIN-RESPONSIVE PROTEIN IAA17"/>
    <property type="match status" value="1"/>
</dbReference>
<dbReference type="InterPro" id="IPR003311">
    <property type="entry name" value="AUX_IAA"/>
</dbReference>
<name>A0A6A2WYS9_HIBSY</name>
<comment type="similarity">
    <text evidence="2 8">Belongs to the Aux/IAA family.</text>
</comment>
<dbReference type="EMBL" id="VEPZ02001589">
    <property type="protein sequence ID" value="KAE8666998.1"/>
    <property type="molecule type" value="Genomic_DNA"/>
</dbReference>
<keyword evidence="3 8" id="KW-0678">Repressor</keyword>
<reference evidence="11" key="1">
    <citation type="submission" date="2019-09" db="EMBL/GenBank/DDBJ databases">
        <title>Draft genome information of white flower Hibiscus syriacus.</title>
        <authorList>
            <person name="Kim Y.-M."/>
        </authorList>
    </citation>
    <scope>NUCLEOTIDE SEQUENCE [LARGE SCALE GENOMIC DNA]</scope>
    <source>
        <strain evidence="11">YM2019G1</strain>
    </source>
</reference>
<keyword evidence="6 8" id="KW-0539">Nucleus</keyword>
<feature type="domain" description="PB1" evidence="10">
    <location>
        <begin position="95"/>
        <end position="183"/>
    </location>
</feature>
<dbReference type="AlphaFoldDB" id="A0A6A2WYS9"/>
<comment type="function">
    <text evidence="8">Aux/IAA proteins are short-lived transcriptional factors that function as repressors of early auxin response genes at low auxin concentrations.</text>
</comment>
<feature type="compositionally biased region" description="Low complexity" evidence="9">
    <location>
        <begin position="44"/>
        <end position="54"/>
    </location>
</feature>
<dbReference type="Proteomes" id="UP000436088">
    <property type="component" value="Unassembled WGS sequence"/>
</dbReference>
<keyword evidence="5 8" id="KW-0804">Transcription</keyword>
<evidence type="ECO:0000256" key="5">
    <source>
        <dbReference type="ARBA" id="ARBA00023163"/>
    </source>
</evidence>
<organism evidence="11 12">
    <name type="scientific">Hibiscus syriacus</name>
    <name type="common">Rose of Sharon</name>
    <dbReference type="NCBI Taxonomy" id="106335"/>
    <lineage>
        <taxon>Eukaryota</taxon>
        <taxon>Viridiplantae</taxon>
        <taxon>Streptophyta</taxon>
        <taxon>Embryophyta</taxon>
        <taxon>Tracheophyta</taxon>
        <taxon>Spermatophyta</taxon>
        <taxon>Magnoliopsida</taxon>
        <taxon>eudicotyledons</taxon>
        <taxon>Gunneridae</taxon>
        <taxon>Pentapetalae</taxon>
        <taxon>rosids</taxon>
        <taxon>malvids</taxon>
        <taxon>Malvales</taxon>
        <taxon>Malvaceae</taxon>
        <taxon>Malvoideae</taxon>
        <taxon>Hibiscus</taxon>
    </lineage>
</organism>
<dbReference type="PANTHER" id="PTHR31734:SF262">
    <property type="entry name" value="AUXIN-RESPONSIVE PROTEIN IAA3"/>
    <property type="match status" value="1"/>
</dbReference>
<evidence type="ECO:0000259" key="10">
    <source>
        <dbReference type="PROSITE" id="PS51745"/>
    </source>
</evidence>
<comment type="caution">
    <text evidence="11">The sequence shown here is derived from an EMBL/GenBank/DDBJ whole genome shotgun (WGS) entry which is preliminary data.</text>
</comment>
<dbReference type="InterPro" id="IPR033389">
    <property type="entry name" value="AUX/IAA_dom"/>
</dbReference>
<protein>
    <recommendedName>
        <fullName evidence="8">Auxin-responsive protein</fullName>
    </recommendedName>
</protein>
<comment type="subcellular location">
    <subcellularLocation>
        <location evidence="1 8">Nucleus</location>
    </subcellularLocation>
</comment>
<dbReference type="Pfam" id="PF02309">
    <property type="entry name" value="AUX_IAA"/>
    <property type="match status" value="1"/>
</dbReference>
<evidence type="ECO:0000256" key="2">
    <source>
        <dbReference type="ARBA" id="ARBA00006728"/>
    </source>
</evidence>
<keyword evidence="7 8" id="KW-0927">Auxin signaling pathway</keyword>
<feature type="compositionally biased region" description="Basic and acidic residues" evidence="9">
    <location>
        <begin position="29"/>
        <end position="38"/>
    </location>
</feature>
<evidence type="ECO:0000256" key="7">
    <source>
        <dbReference type="ARBA" id="ARBA00023294"/>
    </source>
</evidence>
<feature type="region of interest" description="Disordered" evidence="9">
    <location>
        <begin position="18"/>
        <end position="70"/>
    </location>
</feature>
<gene>
    <name evidence="11" type="ORF">F3Y22_tig00112471pilonHSYRG00136</name>
</gene>
<dbReference type="PROSITE" id="PS51745">
    <property type="entry name" value="PB1"/>
    <property type="match status" value="1"/>
</dbReference>
<proteinExistence type="inferred from homology"/>
<dbReference type="GO" id="GO:0005634">
    <property type="term" value="C:nucleus"/>
    <property type="evidence" value="ECO:0007669"/>
    <property type="project" value="UniProtKB-SubCell"/>
</dbReference>
<dbReference type="GO" id="GO:0009734">
    <property type="term" value="P:auxin-activated signaling pathway"/>
    <property type="evidence" value="ECO:0007669"/>
    <property type="project" value="UniProtKB-UniRule"/>
</dbReference>
<sequence length="468" mass="52571">METRVDYKNDLNLMATELRLGLPGSNDKPSIRNNERSSPEQYPSSMNSSSITISENDEQDSPPPAKERVVGWPPIRSYRKNRLQNAKRSGGEATGMYVKVNVDGAPYLRKINLKVYKSYSQLLEALEKKFKLTIGVHSEREGYNGSDYAPTYEDKDGDWMLVGDVPWEMCDDILDGRNLEFRSRMAGATPRINEAFDSSIELKLVQTSYLSSSGAVRIGQIKGLMEDCLGRRICIRIDNRGAATFSSMSLATCCSVPSFDHFYHADDIRMSLQACHCTSSAQPTHGSKPVKHQIYLVMWNSKKQKTVFRSTTEAEYRSLADVASDFTWVSVLLDNMVSVLLDNMVVELQTIGSVLLDNMVVELQGTPIIWSDNSSVIAMSRAMSANPVYHSKTKHVELDEHFVREKAAANKLKINYVPSSHQVAYGFTKALSKDYFHMFRQKLGVVSLKESLKEVLKVEEAGSILDRL</sequence>